<dbReference type="Gene3D" id="1.10.10.60">
    <property type="entry name" value="Homeodomain-like"/>
    <property type="match status" value="1"/>
</dbReference>
<dbReference type="PROSITE" id="PS51253">
    <property type="entry name" value="HTH_CENPB"/>
    <property type="match status" value="1"/>
</dbReference>
<keyword evidence="2" id="KW-0238">DNA-binding</keyword>
<accession>A0A834I6Y2</accession>
<evidence type="ECO:0000256" key="2">
    <source>
        <dbReference type="ARBA" id="ARBA00023125"/>
    </source>
</evidence>
<organism evidence="4 5">
    <name type="scientific">Rhynchophorus ferrugineus</name>
    <name type="common">Red palm weevil</name>
    <name type="synonym">Curculio ferrugineus</name>
    <dbReference type="NCBI Taxonomy" id="354439"/>
    <lineage>
        <taxon>Eukaryota</taxon>
        <taxon>Metazoa</taxon>
        <taxon>Ecdysozoa</taxon>
        <taxon>Arthropoda</taxon>
        <taxon>Hexapoda</taxon>
        <taxon>Insecta</taxon>
        <taxon>Pterygota</taxon>
        <taxon>Neoptera</taxon>
        <taxon>Endopterygota</taxon>
        <taxon>Coleoptera</taxon>
        <taxon>Polyphaga</taxon>
        <taxon>Cucujiformia</taxon>
        <taxon>Curculionidae</taxon>
        <taxon>Dryophthorinae</taxon>
        <taxon>Rhynchophorus</taxon>
    </lineage>
</organism>
<evidence type="ECO:0000313" key="4">
    <source>
        <dbReference type="EMBL" id="KAF7273816.1"/>
    </source>
</evidence>
<evidence type="ECO:0000259" key="3">
    <source>
        <dbReference type="PROSITE" id="PS51253"/>
    </source>
</evidence>
<proteinExistence type="predicted"/>
<sequence length="72" mass="8444">MWIEDNKKRIMPMSQMTIQKVSLSIFENMKNGDTDESAEDVTFHASRGWFETFKNRFNLHNLKMKGEEASAD</sequence>
<dbReference type="Pfam" id="PF03221">
    <property type="entry name" value="HTH_Tnp_Tc5"/>
    <property type="match status" value="1"/>
</dbReference>
<dbReference type="EMBL" id="JAACXV010013283">
    <property type="protein sequence ID" value="KAF7273816.1"/>
    <property type="molecule type" value="Genomic_DNA"/>
</dbReference>
<dbReference type="InterPro" id="IPR009057">
    <property type="entry name" value="Homeodomain-like_sf"/>
</dbReference>
<name>A0A834I6Y2_RHYFE</name>
<dbReference type="AlphaFoldDB" id="A0A834I6Y2"/>
<feature type="domain" description="HTH CENPB-type" evidence="3">
    <location>
        <begin position="1"/>
        <end position="63"/>
    </location>
</feature>
<evidence type="ECO:0000256" key="1">
    <source>
        <dbReference type="ARBA" id="ARBA00004123"/>
    </source>
</evidence>
<dbReference type="GO" id="GO:0005634">
    <property type="term" value="C:nucleus"/>
    <property type="evidence" value="ECO:0007669"/>
    <property type="project" value="UniProtKB-SubCell"/>
</dbReference>
<comment type="subcellular location">
    <subcellularLocation>
        <location evidence="1">Nucleus</location>
    </subcellularLocation>
</comment>
<dbReference type="OrthoDB" id="8194752at2759"/>
<reference evidence="4" key="1">
    <citation type="submission" date="2020-08" db="EMBL/GenBank/DDBJ databases">
        <title>Genome sequencing and assembly of the red palm weevil Rhynchophorus ferrugineus.</title>
        <authorList>
            <person name="Dias G.B."/>
            <person name="Bergman C.M."/>
            <person name="Manee M."/>
        </authorList>
    </citation>
    <scope>NUCLEOTIDE SEQUENCE</scope>
    <source>
        <strain evidence="4">AA-2017</strain>
        <tissue evidence="4">Whole larva</tissue>
    </source>
</reference>
<dbReference type="InterPro" id="IPR006600">
    <property type="entry name" value="HTH_CenpB_DNA-bd_dom"/>
</dbReference>
<protein>
    <recommendedName>
        <fullName evidence="3">HTH CENPB-type domain-containing protein</fullName>
    </recommendedName>
</protein>
<comment type="caution">
    <text evidence="4">The sequence shown here is derived from an EMBL/GenBank/DDBJ whole genome shotgun (WGS) entry which is preliminary data.</text>
</comment>
<dbReference type="Proteomes" id="UP000625711">
    <property type="component" value="Unassembled WGS sequence"/>
</dbReference>
<dbReference type="SUPFAM" id="SSF46689">
    <property type="entry name" value="Homeodomain-like"/>
    <property type="match status" value="1"/>
</dbReference>
<gene>
    <name evidence="4" type="ORF">GWI33_013491</name>
</gene>
<keyword evidence="5" id="KW-1185">Reference proteome</keyword>
<dbReference type="GO" id="GO:0003677">
    <property type="term" value="F:DNA binding"/>
    <property type="evidence" value="ECO:0007669"/>
    <property type="project" value="UniProtKB-KW"/>
</dbReference>
<evidence type="ECO:0000313" key="5">
    <source>
        <dbReference type="Proteomes" id="UP000625711"/>
    </source>
</evidence>